<dbReference type="GeneID" id="69590409"/>
<dbReference type="RefSeq" id="WP_055268833.1">
    <property type="nucleotide sequence ID" value="NZ_CACRSZ010000070.1"/>
</dbReference>
<organism evidence="2 3">
    <name type="scientific">Bacteroides faecis</name>
    <dbReference type="NCBI Taxonomy" id="674529"/>
    <lineage>
        <taxon>Bacteria</taxon>
        <taxon>Pseudomonadati</taxon>
        <taxon>Bacteroidota</taxon>
        <taxon>Bacteroidia</taxon>
        <taxon>Bacteroidales</taxon>
        <taxon>Bacteroidaceae</taxon>
        <taxon>Bacteroides</taxon>
    </lineage>
</organism>
<accession>A0A174GDI0</accession>
<name>A0A174GDI0_9BACE</name>
<feature type="region of interest" description="Disordered" evidence="1">
    <location>
        <begin position="20"/>
        <end position="40"/>
    </location>
</feature>
<gene>
    <name evidence="2" type="ORF">ERS852461_00631</name>
</gene>
<dbReference type="Proteomes" id="UP000095606">
    <property type="component" value="Unassembled WGS sequence"/>
</dbReference>
<dbReference type="AlphaFoldDB" id="A0A174GDI0"/>
<dbReference type="EMBL" id="CZAE01000002">
    <property type="protein sequence ID" value="CUO58899.1"/>
    <property type="molecule type" value="Genomic_DNA"/>
</dbReference>
<evidence type="ECO:0000313" key="3">
    <source>
        <dbReference type="Proteomes" id="UP000095606"/>
    </source>
</evidence>
<evidence type="ECO:0000313" key="2">
    <source>
        <dbReference type="EMBL" id="CUO58899.1"/>
    </source>
</evidence>
<feature type="compositionally biased region" description="Basic and acidic residues" evidence="1">
    <location>
        <begin position="22"/>
        <end position="33"/>
    </location>
</feature>
<evidence type="ECO:0000256" key="1">
    <source>
        <dbReference type="SAM" id="MobiDB-lite"/>
    </source>
</evidence>
<sequence length="71" mass="8043">MTYIPKSSEMLKALQESIGKQLDAREEQKRKCSSEPTSTEVAPCKMDITKQPTAEDILLMEEYSRGVYQGD</sequence>
<reference evidence="2 3" key="1">
    <citation type="submission" date="2015-09" db="EMBL/GenBank/DDBJ databases">
        <authorList>
            <consortium name="Pathogen Informatics"/>
        </authorList>
    </citation>
    <scope>NUCLEOTIDE SEQUENCE [LARGE SCALE GENOMIC DNA]</scope>
    <source>
        <strain evidence="2 3">2789STDY5834846</strain>
    </source>
</reference>
<proteinExistence type="predicted"/>
<accession>A0A642N4M2</accession>
<protein>
    <submittedName>
        <fullName evidence="2">Uncharacterized protein</fullName>
    </submittedName>
</protein>